<dbReference type="OrthoDB" id="245121at2759"/>
<keyword evidence="8" id="KW-1185">Reference proteome</keyword>
<feature type="transmembrane region" description="Helical" evidence="5">
    <location>
        <begin position="433"/>
        <end position="456"/>
    </location>
</feature>
<keyword evidence="3 5" id="KW-1133">Transmembrane helix</keyword>
<organism evidence="7 8">
    <name type="scientific">Trypanosoma theileri</name>
    <dbReference type="NCBI Taxonomy" id="67003"/>
    <lineage>
        <taxon>Eukaryota</taxon>
        <taxon>Discoba</taxon>
        <taxon>Euglenozoa</taxon>
        <taxon>Kinetoplastea</taxon>
        <taxon>Metakinetoplastina</taxon>
        <taxon>Trypanosomatida</taxon>
        <taxon>Trypanosomatidae</taxon>
        <taxon>Trypanosoma</taxon>
    </lineage>
</organism>
<evidence type="ECO:0000256" key="4">
    <source>
        <dbReference type="ARBA" id="ARBA00023136"/>
    </source>
</evidence>
<comment type="caution">
    <text evidence="7">The sequence shown here is derived from an EMBL/GenBank/DDBJ whole genome shotgun (WGS) entry which is preliminary data.</text>
</comment>
<dbReference type="PANTHER" id="PTHR21576:SF46">
    <property type="entry name" value="NODULIN-LIKE DOMAIN-CONTAINING PROTEIN"/>
    <property type="match status" value="1"/>
</dbReference>
<feature type="transmembrane region" description="Helical" evidence="5">
    <location>
        <begin position="351"/>
        <end position="371"/>
    </location>
</feature>
<evidence type="ECO:0000313" key="8">
    <source>
        <dbReference type="Proteomes" id="UP000192257"/>
    </source>
</evidence>
<keyword evidence="4 5" id="KW-0472">Membrane</keyword>
<feature type="transmembrane region" description="Helical" evidence="5">
    <location>
        <begin position="180"/>
        <end position="203"/>
    </location>
</feature>
<feature type="domain" description="Nodulin-like" evidence="6">
    <location>
        <begin position="13"/>
        <end position="166"/>
    </location>
</feature>
<feature type="transmembrane region" description="Helical" evidence="5">
    <location>
        <begin position="398"/>
        <end position="421"/>
    </location>
</feature>
<feature type="transmembrane region" description="Helical" evidence="5">
    <location>
        <begin position="12"/>
        <end position="33"/>
    </location>
</feature>
<comment type="subcellular location">
    <subcellularLocation>
        <location evidence="1">Membrane</location>
        <topology evidence="1">Multi-pass membrane protein</topology>
    </subcellularLocation>
</comment>
<name>A0A1X0NZW1_9TRYP</name>
<dbReference type="RefSeq" id="XP_028884281.1">
    <property type="nucleotide sequence ID" value="XM_029024504.1"/>
</dbReference>
<reference evidence="7 8" key="1">
    <citation type="submission" date="2017-03" db="EMBL/GenBank/DDBJ databases">
        <title>An alternative strategy for trypanosome survival in the mammalian bloodstream revealed through genome and transcriptome analysis of the ubiquitous bovine parasite Trypanosoma (Megatrypanum) theileri.</title>
        <authorList>
            <person name="Kelly S."/>
            <person name="Ivens A."/>
            <person name="Mott A."/>
            <person name="O'Neill E."/>
            <person name="Emms D."/>
            <person name="Macleod O."/>
            <person name="Voorheis P."/>
            <person name="Matthews J."/>
            <person name="Matthews K."/>
            <person name="Carrington M."/>
        </authorList>
    </citation>
    <scope>NUCLEOTIDE SEQUENCE [LARGE SCALE GENOMIC DNA]</scope>
    <source>
        <strain evidence="7">Edinburgh</strain>
    </source>
</reference>
<dbReference type="Proteomes" id="UP000192257">
    <property type="component" value="Unassembled WGS sequence"/>
</dbReference>
<accession>A0A1X0NZW1</accession>
<feature type="transmembrane region" description="Helical" evidence="5">
    <location>
        <begin position="269"/>
        <end position="291"/>
    </location>
</feature>
<keyword evidence="2 5" id="KW-0812">Transmembrane</keyword>
<proteinExistence type="predicted"/>
<feature type="transmembrane region" description="Helical" evidence="5">
    <location>
        <begin position="241"/>
        <end position="263"/>
    </location>
</feature>
<gene>
    <name evidence="7" type="ORF">TM35_000092650</name>
</gene>
<dbReference type="GeneID" id="39984284"/>
<feature type="transmembrane region" description="Helical" evidence="5">
    <location>
        <begin position="140"/>
        <end position="160"/>
    </location>
</feature>
<evidence type="ECO:0000256" key="5">
    <source>
        <dbReference type="SAM" id="Phobius"/>
    </source>
</evidence>
<evidence type="ECO:0000256" key="3">
    <source>
        <dbReference type="ARBA" id="ARBA00022989"/>
    </source>
</evidence>
<feature type="transmembrane region" description="Helical" evidence="5">
    <location>
        <begin position="543"/>
        <end position="563"/>
    </location>
</feature>
<evidence type="ECO:0000313" key="7">
    <source>
        <dbReference type="EMBL" id="ORC90215.1"/>
    </source>
</evidence>
<evidence type="ECO:0000256" key="2">
    <source>
        <dbReference type="ARBA" id="ARBA00022692"/>
    </source>
</evidence>
<protein>
    <submittedName>
        <fullName evidence="7">Pyruvate transporter 0</fullName>
    </submittedName>
</protein>
<dbReference type="PANTHER" id="PTHR21576">
    <property type="entry name" value="UNCHARACTERIZED NODULIN-LIKE PROTEIN"/>
    <property type="match status" value="1"/>
</dbReference>
<keyword evidence="7" id="KW-0670">Pyruvate</keyword>
<dbReference type="VEuPathDB" id="TriTrypDB:TM35_000092650"/>
<dbReference type="InterPro" id="IPR036259">
    <property type="entry name" value="MFS_trans_sf"/>
</dbReference>
<evidence type="ECO:0000259" key="6">
    <source>
        <dbReference type="Pfam" id="PF06813"/>
    </source>
</evidence>
<sequence length="602" mass="66432">MVQLVDDLCRMRMLMAGVYVGIAISSTYGFSIFTDHLKEKYGLSQSDITTISTVGNCVNYCSFPAGMLFDYAGPMVVLPIAGFLGFLGFFLFGLTFDGTIKTANVVLFSVYQGIAHLGLPAMDCGAVMPLMMQFPMDRGYVVLVQKTFSGLGTSVLMAYFNGWFKAADSTNIEGNNYSGYAYFVGAQILLCSLVGTYFMRLPVYSPCAWRKKRLTAEELTEREGTLELYMKQHAPIRRLKIGFALVVAMLIFATTQSIATAYVKTSYSGYLVISIVAVLLMASFSVIALPFQFLGRYTPVRSTHMEVIGEAPNAPLDRTMTADLCDMNEPPVAKGEEKPVLSPAPQYTGSFWAHLLTVDLWALWLTCLGTWGTGTVMQMNAAQIYASKNYGEKDTPTLTLYIAIMSVGSAVGRIFIGFLDLKLSQWQREGKTEMLMTAALPLCCLCVFLAYLFFAVLPQQGLIVPFFLGSFGNGAAWSMGVLAVRMMYAQDIGKHYNFLFSSGIVSTIALNRFMFGEMYDAQGRERGEFPSCNAPICVRNQMFILMAVNVVAAFGAALVHWRFARFTKAEREKEQMTVQLPSGIKEVGDVDTKESYEAGNKL</sequence>
<feature type="transmembrane region" description="Helical" evidence="5">
    <location>
        <begin position="496"/>
        <end position="515"/>
    </location>
</feature>
<dbReference type="GO" id="GO:0016020">
    <property type="term" value="C:membrane"/>
    <property type="evidence" value="ECO:0007669"/>
    <property type="project" value="UniProtKB-SubCell"/>
</dbReference>
<dbReference type="InterPro" id="IPR010658">
    <property type="entry name" value="Nodulin-like"/>
</dbReference>
<feature type="transmembrane region" description="Helical" evidence="5">
    <location>
        <begin position="76"/>
        <end position="96"/>
    </location>
</feature>
<dbReference type="Gene3D" id="1.20.1250.20">
    <property type="entry name" value="MFS general substrate transporter like domains"/>
    <property type="match status" value="1"/>
</dbReference>
<dbReference type="EMBL" id="NBCO01000009">
    <property type="protein sequence ID" value="ORC90215.1"/>
    <property type="molecule type" value="Genomic_DNA"/>
</dbReference>
<dbReference type="AlphaFoldDB" id="A0A1X0NZW1"/>
<feature type="transmembrane region" description="Helical" evidence="5">
    <location>
        <begin position="462"/>
        <end position="484"/>
    </location>
</feature>
<dbReference type="SUPFAM" id="SSF103473">
    <property type="entry name" value="MFS general substrate transporter"/>
    <property type="match status" value="2"/>
</dbReference>
<dbReference type="Pfam" id="PF06813">
    <property type="entry name" value="Nodulin-like"/>
    <property type="match status" value="1"/>
</dbReference>
<evidence type="ECO:0000256" key="1">
    <source>
        <dbReference type="ARBA" id="ARBA00004141"/>
    </source>
</evidence>